<keyword evidence="1" id="KW-0862">Zinc</keyword>
<feature type="domain" description="CCHC-type" evidence="3">
    <location>
        <begin position="107"/>
        <end position="123"/>
    </location>
</feature>
<organism evidence="4 5">
    <name type="scientific">Striga asiatica</name>
    <name type="common">Asiatic witchweed</name>
    <name type="synonym">Buchnera asiatica</name>
    <dbReference type="NCBI Taxonomy" id="4170"/>
    <lineage>
        <taxon>Eukaryota</taxon>
        <taxon>Viridiplantae</taxon>
        <taxon>Streptophyta</taxon>
        <taxon>Embryophyta</taxon>
        <taxon>Tracheophyta</taxon>
        <taxon>Spermatophyta</taxon>
        <taxon>Magnoliopsida</taxon>
        <taxon>eudicotyledons</taxon>
        <taxon>Gunneridae</taxon>
        <taxon>Pentapetalae</taxon>
        <taxon>asterids</taxon>
        <taxon>lamiids</taxon>
        <taxon>Lamiales</taxon>
        <taxon>Orobanchaceae</taxon>
        <taxon>Buchnereae</taxon>
        <taxon>Striga</taxon>
    </lineage>
</organism>
<feature type="compositionally biased region" description="Basic and acidic residues" evidence="2">
    <location>
        <begin position="119"/>
        <end position="129"/>
    </location>
</feature>
<gene>
    <name evidence="4" type="ORF">STAS_20717</name>
</gene>
<comment type="caution">
    <text evidence="4">The sequence shown here is derived from an EMBL/GenBank/DDBJ whole genome shotgun (WGS) entry which is preliminary data.</text>
</comment>
<dbReference type="AlphaFoldDB" id="A0A5A7QHH0"/>
<dbReference type="OrthoDB" id="852297at2759"/>
<dbReference type="GO" id="GO:0008270">
    <property type="term" value="F:zinc ion binding"/>
    <property type="evidence" value="ECO:0007669"/>
    <property type="project" value="UniProtKB-KW"/>
</dbReference>
<evidence type="ECO:0000256" key="1">
    <source>
        <dbReference type="PROSITE-ProRule" id="PRU00047"/>
    </source>
</evidence>
<keyword evidence="1" id="KW-0863">Zinc-finger</keyword>
<evidence type="ECO:0000313" key="5">
    <source>
        <dbReference type="Proteomes" id="UP000325081"/>
    </source>
</evidence>
<dbReference type="InterPro" id="IPR001878">
    <property type="entry name" value="Znf_CCHC"/>
</dbReference>
<dbReference type="Proteomes" id="UP000325081">
    <property type="component" value="Unassembled WGS sequence"/>
</dbReference>
<keyword evidence="5" id="KW-1185">Reference proteome</keyword>
<accession>A0A5A7QHH0</accession>
<feature type="compositionally biased region" description="Polar residues" evidence="2">
    <location>
        <begin position="130"/>
        <end position="143"/>
    </location>
</feature>
<dbReference type="EMBL" id="BKCP01006737">
    <property type="protein sequence ID" value="GER43847.1"/>
    <property type="molecule type" value="Genomic_DNA"/>
</dbReference>
<evidence type="ECO:0000256" key="2">
    <source>
        <dbReference type="SAM" id="MobiDB-lite"/>
    </source>
</evidence>
<sequence>VWDLGGIPCKHACSAIIAQKLVPVDFVDGCYSQECCKNVYRGSILGTNVPSLWRHALFVPLLPPNFGRGAGRPSKARRRDQEEPKNKGKKRSGKQPMNMKRQQPTVRCKKCGMAGHNARSCEKRKEKDMNTLSQNQSQVTQEVDNSPLKRAFDTILERKRARAAADIGKRKRAKKATVGTKQSSQVSVHYAHLIIHLCITNSLLKPIIFNHISLTLIQSFFQNPTLLPPVISHEEEDEELQSLCELIDEYETPKVANQPGPTLYQQLQSSMQSRDEN</sequence>
<evidence type="ECO:0000313" key="4">
    <source>
        <dbReference type="EMBL" id="GER43847.1"/>
    </source>
</evidence>
<dbReference type="PROSITE" id="PS50158">
    <property type="entry name" value="ZF_CCHC"/>
    <property type="match status" value="1"/>
</dbReference>
<proteinExistence type="predicted"/>
<keyword evidence="1" id="KW-0479">Metal-binding</keyword>
<feature type="region of interest" description="Disordered" evidence="2">
    <location>
        <begin position="67"/>
        <end position="143"/>
    </location>
</feature>
<name>A0A5A7QHH0_STRAF</name>
<reference evidence="5" key="1">
    <citation type="journal article" date="2019" name="Curr. Biol.">
        <title>Genome Sequence of Striga asiatica Provides Insight into the Evolution of Plant Parasitism.</title>
        <authorList>
            <person name="Yoshida S."/>
            <person name="Kim S."/>
            <person name="Wafula E.K."/>
            <person name="Tanskanen J."/>
            <person name="Kim Y.M."/>
            <person name="Honaas L."/>
            <person name="Yang Z."/>
            <person name="Spallek T."/>
            <person name="Conn C.E."/>
            <person name="Ichihashi Y."/>
            <person name="Cheong K."/>
            <person name="Cui S."/>
            <person name="Der J.P."/>
            <person name="Gundlach H."/>
            <person name="Jiao Y."/>
            <person name="Hori C."/>
            <person name="Ishida J.K."/>
            <person name="Kasahara H."/>
            <person name="Kiba T."/>
            <person name="Kim M.S."/>
            <person name="Koo N."/>
            <person name="Laohavisit A."/>
            <person name="Lee Y.H."/>
            <person name="Lumba S."/>
            <person name="McCourt P."/>
            <person name="Mortimer J.C."/>
            <person name="Mutuku J.M."/>
            <person name="Nomura T."/>
            <person name="Sasaki-Sekimoto Y."/>
            <person name="Seto Y."/>
            <person name="Wang Y."/>
            <person name="Wakatake T."/>
            <person name="Sakakibara H."/>
            <person name="Demura T."/>
            <person name="Yamaguchi S."/>
            <person name="Yoneyama K."/>
            <person name="Manabe R.I."/>
            <person name="Nelson D.C."/>
            <person name="Schulman A.H."/>
            <person name="Timko M.P."/>
            <person name="dePamphilis C.W."/>
            <person name="Choi D."/>
            <person name="Shirasu K."/>
        </authorList>
    </citation>
    <scope>NUCLEOTIDE SEQUENCE [LARGE SCALE GENOMIC DNA]</scope>
    <source>
        <strain evidence="5">cv. UVA1</strain>
    </source>
</reference>
<protein>
    <submittedName>
        <fullName evidence="4">Restriction of telomere capping protein 5</fullName>
    </submittedName>
</protein>
<feature type="non-terminal residue" evidence="4">
    <location>
        <position position="1"/>
    </location>
</feature>
<dbReference type="GO" id="GO:0003676">
    <property type="term" value="F:nucleic acid binding"/>
    <property type="evidence" value="ECO:0007669"/>
    <property type="project" value="InterPro"/>
</dbReference>
<evidence type="ECO:0000259" key="3">
    <source>
        <dbReference type="PROSITE" id="PS50158"/>
    </source>
</evidence>